<evidence type="ECO:0000313" key="3">
    <source>
        <dbReference type="EnsemblPlants" id="KEH18835"/>
    </source>
</evidence>
<dbReference type="AlphaFoldDB" id="A0A072TZ82"/>
<reference evidence="2 4" key="2">
    <citation type="journal article" date="2014" name="BMC Genomics">
        <title>An improved genome release (version Mt4.0) for the model legume Medicago truncatula.</title>
        <authorList>
            <person name="Tang H."/>
            <person name="Krishnakumar V."/>
            <person name="Bidwell S."/>
            <person name="Rosen B."/>
            <person name="Chan A."/>
            <person name="Zhou S."/>
            <person name="Gentzbittel L."/>
            <person name="Childs K.L."/>
            <person name="Yandell M."/>
            <person name="Gundlach H."/>
            <person name="Mayer K.F."/>
            <person name="Schwartz D.C."/>
            <person name="Town C.D."/>
        </authorList>
    </citation>
    <scope>GENOME REANNOTATION</scope>
    <source>
        <strain evidence="2">A17</strain>
        <strain evidence="3 4">cv. Jemalong A17</strain>
    </source>
</reference>
<dbReference type="Proteomes" id="UP000002051">
    <property type="component" value="Chromosome 8"/>
</dbReference>
<keyword evidence="4" id="KW-1185">Reference proteome</keyword>
<dbReference type="EMBL" id="CM001224">
    <property type="protein sequence ID" value="KEH18835.1"/>
    <property type="molecule type" value="Genomic_DNA"/>
</dbReference>
<dbReference type="PANTHER" id="PTHR34680">
    <property type="entry name" value="EXPRESSED PROTEIN"/>
    <property type="match status" value="1"/>
</dbReference>
<proteinExistence type="predicted"/>
<sequence>MRIRKNAKLSPLLFTCSSSLLQNGSFSPQNLQTHICQLNQSPWDVIPFVSNSSSSIHQFEDEEDGFKNGDSFGAFDESVASMMETEVVDVDNKPGIETFDMMVFDDNKVVNNNGGSSKGLKRNSNGGGSIEAPRRCRGRPKKSLVGSASGSNSNEFYYYSGFGPSRRKQRKGDCKSEGEDNKSVVELGSTSSDNVKVNVGDNNVVPSVDANVVTCSEGLDCVEDYEDDYDDSGDDNGNRRTRKPVKERVDYEYLLVRYSNLKKYYCHCLTDLQKYLVIFRVDYEYFLEYDDIPSFGLFNMQVLMIHYLHPLFSLCEPPSGLHTQRPSGHFSSHTQPDATHKLPPKSYFLHLETQPY</sequence>
<name>A0A072TZ82_MEDTR</name>
<accession>A0A072TZ82</accession>
<feature type="region of interest" description="Disordered" evidence="1">
    <location>
        <begin position="323"/>
        <end position="343"/>
    </location>
</feature>
<protein>
    <submittedName>
        <fullName evidence="2 3">Uncharacterized protein</fullName>
    </submittedName>
</protein>
<dbReference type="EnsemblPlants" id="KEH18835">
    <property type="protein sequence ID" value="KEH18835"/>
    <property type="gene ID" value="MTR_8g028845"/>
</dbReference>
<dbReference type="HOGENOM" id="CLU_779317_0_0_1"/>
<feature type="compositionally biased region" description="Polar residues" evidence="1">
    <location>
        <begin position="323"/>
        <end position="337"/>
    </location>
</feature>
<gene>
    <name evidence="2" type="ordered locus">MTR_8g028845</name>
</gene>
<dbReference type="STRING" id="3880.A0A072TZ82"/>
<evidence type="ECO:0000256" key="1">
    <source>
        <dbReference type="SAM" id="MobiDB-lite"/>
    </source>
</evidence>
<dbReference type="PaxDb" id="3880-AES78732"/>
<feature type="compositionally biased region" description="Basic and acidic residues" evidence="1">
    <location>
        <begin position="171"/>
        <end position="183"/>
    </location>
</feature>
<reference evidence="2 4" key="1">
    <citation type="journal article" date="2011" name="Nature">
        <title>The Medicago genome provides insight into the evolution of rhizobial symbioses.</title>
        <authorList>
            <person name="Young N.D."/>
            <person name="Debelle F."/>
            <person name="Oldroyd G.E."/>
            <person name="Geurts R."/>
            <person name="Cannon S.B."/>
            <person name="Udvardi M.K."/>
            <person name="Benedito V.A."/>
            <person name="Mayer K.F."/>
            <person name="Gouzy J."/>
            <person name="Schoof H."/>
            <person name="Van de Peer Y."/>
            <person name="Proost S."/>
            <person name="Cook D.R."/>
            <person name="Meyers B.C."/>
            <person name="Spannagl M."/>
            <person name="Cheung F."/>
            <person name="De Mita S."/>
            <person name="Krishnakumar V."/>
            <person name="Gundlach H."/>
            <person name="Zhou S."/>
            <person name="Mudge J."/>
            <person name="Bharti A.K."/>
            <person name="Murray J.D."/>
            <person name="Naoumkina M.A."/>
            <person name="Rosen B."/>
            <person name="Silverstein K.A."/>
            <person name="Tang H."/>
            <person name="Rombauts S."/>
            <person name="Zhao P.X."/>
            <person name="Zhou P."/>
            <person name="Barbe V."/>
            <person name="Bardou P."/>
            <person name="Bechner M."/>
            <person name="Bellec A."/>
            <person name="Berger A."/>
            <person name="Berges H."/>
            <person name="Bidwell S."/>
            <person name="Bisseling T."/>
            <person name="Choisne N."/>
            <person name="Couloux A."/>
            <person name="Denny R."/>
            <person name="Deshpande S."/>
            <person name="Dai X."/>
            <person name="Doyle J.J."/>
            <person name="Dudez A.M."/>
            <person name="Farmer A.D."/>
            <person name="Fouteau S."/>
            <person name="Franken C."/>
            <person name="Gibelin C."/>
            <person name="Gish J."/>
            <person name="Goldstein S."/>
            <person name="Gonzalez A.J."/>
            <person name="Green P.J."/>
            <person name="Hallab A."/>
            <person name="Hartog M."/>
            <person name="Hua A."/>
            <person name="Humphray S.J."/>
            <person name="Jeong D.H."/>
            <person name="Jing Y."/>
            <person name="Jocker A."/>
            <person name="Kenton S.M."/>
            <person name="Kim D.J."/>
            <person name="Klee K."/>
            <person name="Lai H."/>
            <person name="Lang C."/>
            <person name="Lin S."/>
            <person name="Macmil S.L."/>
            <person name="Magdelenat G."/>
            <person name="Matthews L."/>
            <person name="McCorrison J."/>
            <person name="Monaghan E.L."/>
            <person name="Mun J.H."/>
            <person name="Najar F.Z."/>
            <person name="Nicholson C."/>
            <person name="Noirot C."/>
            <person name="O'Bleness M."/>
            <person name="Paule C.R."/>
            <person name="Poulain J."/>
            <person name="Prion F."/>
            <person name="Qin B."/>
            <person name="Qu C."/>
            <person name="Retzel E.F."/>
            <person name="Riddle C."/>
            <person name="Sallet E."/>
            <person name="Samain S."/>
            <person name="Samson N."/>
            <person name="Sanders I."/>
            <person name="Saurat O."/>
            <person name="Scarpelli C."/>
            <person name="Schiex T."/>
            <person name="Segurens B."/>
            <person name="Severin A.J."/>
            <person name="Sherrier D.J."/>
            <person name="Shi R."/>
            <person name="Sims S."/>
            <person name="Singer S.R."/>
            <person name="Sinharoy S."/>
            <person name="Sterck L."/>
            <person name="Viollet A."/>
            <person name="Wang B.B."/>
            <person name="Wang K."/>
            <person name="Wang M."/>
            <person name="Wang X."/>
            <person name="Warfsmann J."/>
            <person name="Weissenbach J."/>
            <person name="White D.D."/>
            <person name="White J.D."/>
            <person name="Wiley G.B."/>
            <person name="Wincker P."/>
            <person name="Xing Y."/>
            <person name="Yang L."/>
            <person name="Yao Z."/>
            <person name="Ying F."/>
            <person name="Zhai J."/>
            <person name="Zhou L."/>
            <person name="Zuber A."/>
            <person name="Denarie J."/>
            <person name="Dixon R.A."/>
            <person name="May G.D."/>
            <person name="Schwartz D.C."/>
            <person name="Rogers J."/>
            <person name="Quetier F."/>
            <person name="Town C.D."/>
            <person name="Roe B.A."/>
        </authorList>
    </citation>
    <scope>NUCLEOTIDE SEQUENCE [LARGE SCALE GENOMIC DNA]</scope>
    <source>
        <strain evidence="2">A17</strain>
        <strain evidence="3 4">cv. Jemalong A17</strain>
    </source>
</reference>
<feature type="region of interest" description="Disordered" evidence="1">
    <location>
        <begin position="110"/>
        <end position="148"/>
    </location>
</feature>
<evidence type="ECO:0000313" key="4">
    <source>
        <dbReference type="Proteomes" id="UP000002051"/>
    </source>
</evidence>
<feature type="region of interest" description="Disordered" evidence="1">
    <location>
        <begin position="165"/>
        <end position="195"/>
    </location>
</feature>
<dbReference type="PANTHER" id="PTHR34680:SF3">
    <property type="entry name" value="EXPRESSED PROTEIN"/>
    <property type="match status" value="1"/>
</dbReference>
<evidence type="ECO:0000313" key="2">
    <source>
        <dbReference type="EMBL" id="KEH18835.1"/>
    </source>
</evidence>
<reference evidence="3" key="3">
    <citation type="submission" date="2015-04" db="UniProtKB">
        <authorList>
            <consortium name="EnsemblPlants"/>
        </authorList>
    </citation>
    <scope>IDENTIFICATION</scope>
    <source>
        <strain evidence="3">cv. Jemalong A17</strain>
    </source>
</reference>
<organism evidence="2 4">
    <name type="scientific">Medicago truncatula</name>
    <name type="common">Barrel medic</name>
    <name type="synonym">Medicago tribuloides</name>
    <dbReference type="NCBI Taxonomy" id="3880"/>
    <lineage>
        <taxon>Eukaryota</taxon>
        <taxon>Viridiplantae</taxon>
        <taxon>Streptophyta</taxon>
        <taxon>Embryophyta</taxon>
        <taxon>Tracheophyta</taxon>
        <taxon>Spermatophyta</taxon>
        <taxon>Magnoliopsida</taxon>
        <taxon>eudicotyledons</taxon>
        <taxon>Gunneridae</taxon>
        <taxon>Pentapetalae</taxon>
        <taxon>rosids</taxon>
        <taxon>fabids</taxon>
        <taxon>Fabales</taxon>
        <taxon>Fabaceae</taxon>
        <taxon>Papilionoideae</taxon>
        <taxon>50 kb inversion clade</taxon>
        <taxon>NPAAA clade</taxon>
        <taxon>Hologalegina</taxon>
        <taxon>IRL clade</taxon>
        <taxon>Trifolieae</taxon>
        <taxon>Medicago</taxon>
    </lineage>
</organism>